<evidence type="ECO:0000313" key="15">
    <source>
        <dbReference type="RefSeq" id="XP_033793048.1"/>
    </source>
</evidence>
<evidence type="ECO:0000259" key="13">
    <source>
        <dbReference type="PROSITE" id="PS51914"/>
    </source>
</evidence>
<feature type="compositionally biased region" description="Basic and acidic residues" evidence="11">
    <location>
        <begin position="510"/>
        <end position="519"/>
    </location>
</feature>
<keyword evidence="5 10" id="KW-0256">Endoplasmic reticulum</keyword>
<dbReference type="SUPFAM" id="SSF50911">
    <property type="entry name" value="Mannose 6-phosphate receptor domain"/>
    <property type="match status" value="1"/>
</dbReference>
<feature type="region of interest" description="Disordered" evidence="11">
    <location>
        <begin position="342"/>
        <end position="368"/>
    </location>
</feature>
<dbReference type="InParanoid" id="A0A6P8QZF4"/>
<keyword evidence="4 10" id="KW-0430">Lectin</keyword>
<dbReference type="InterPro" id="IPR044865">
    <property type="entry name" value="MRH_dom"/>
</dbReference>
<comment type="subcellular location">
    <subcellularLocation>
        <location evidence="1 10">Endoplasmic reticulum lumen</location>
    </subcellularLocation>
</comment>
<feature type="compositionally biased region" description="Acidic residues" evidence="11">
    <location>
        <begin position="302"/>
        <end position="312"/>
    </location>
</feature>
<evidence type="ECO:0000256" key="12">
    <source>
        <dbReference type="SAM" id="Phobius"/>
    </source>
</evidence>
<sequence length="682" mass="78249">MAAADECWRWFGVCTSLVIFFSLGLLTSASLNLEELSEMKYGLEILSEPVVLGQSKSEEVVMISSKYKQKYECKLPALAVKFHQDRDEDSHAYSGMGISDLLRPMEAAPCLIKTKDWWTYEFCYGKYIQQYHIEESEVKGDILYLGYYQSEFDWNNETAKASKHHRLKRYHSQMYINGSKCDLNGQSRETEVRFMCEEGSGDYIARVDEPQSCSYVLTVHTTRICHHPFLRLPSTATPQSIKCHPALSPEQYIAYVKAQVSDTKGIVEEISEELKTLDMKMQGTQETESARQKLETTKEEHEVEEGSEEVAEETQMVPEEESLAKDLEDDETDFWDKVLQPEAQDEETPDTEAWEEDNVAKAAAQQPDGLRNKLHFKVIRNPDDLVNFIKELKKSTEKKEKGDVAHETLENDPGIPKSRETPLKMKQPQEEEDADDDEIIIKEFEKELEEILLPKSEISKLKEDVKTEMENEFDVIIDEAQEELEMEGLKGEFDRSQASKSLASTLNKLIDKLDDKENEKDETDADDKNTARDSPGPLGKPSADEESDSRVKVRVTKIKPGSALQKEMRVREMSSDNPQLRHMENVVKELLEKEGLKAEGKIEIKIVTTGGFGDEDDTHWLSDEDTKNLKEIFFNILVHGTEEVHREEKRQQQLEHNYRFVWDQNREETGTAGGADSDEMDF</sequence>
<keyword evidence="3" id="KW-0732">Signal</keyword>
<reference evidence="15" key="1">
    <citation type="submission" date="2025-08" db="UniProtKB">
        <authorList>
            <consortium name="RefSeq"/>
        </authorList>
    </citation>
    <scope>IDENTIFICATION</scope>
</reference>
<keyword evidence="12" id="KW-1133">Transmembrane helix</keyword>
<feature type="region of interest" description="Disordered" evidence="11">
    <location>
        <begin position="510"/>
        <end position="554"/>
    </location>
</feature>
<proteinExistence type="inferred from homology"/>
<dbReference type="GO" id="GO:0005788">
    <property type="term" value="C:endoplasmic reticulum lumen"/>
    <property type="evidence" value="ECO:0007669"/>
    <property type="project" value="UniProtKB-SubCell"/>
</dbReference>
<keyword evidence="14" id="KW-1185">Reference proteome</keyword>
<keyword evidence="12" id="KW-0812">Transmembrane</keyword>
<dbReference type="GO" id="GO:0030968">
    <property type="term" value="P:endoplasmic reticulum unfolded protein response"/>
    <property type="evidence" value="ECO:0007669"/>
    <property type="project" value="UniProtKB-UniRule"/>
</dbReference>
<evidence type="ECO:0000256" key="3">
    <source>
        <dbReference type="ARBA" id="ARBA00022729"/>
    </source>
</evidence>
<dbReference type="PANTHER" id="PTHR15414">
    <property type="entry name" value="OS-9-RELATED"/>
    <property type="match status" value="1"/>
</dbReference>
<dbReference type="KEGG" id="gsh:117357034"/>
<feature type="compositionally biased region" description="Basic and acidic residues" evidence="11">
    <location>
        <begin position="288"/>
        <end position="301"/>
    </location>
</feature>
<feature type="region of interest" description="Disordered" evidence="11">
    <location>
        <begin position="395"/>
        <end position="437"/>
    </location>
</feature>
<dbReference type="Pfam" id="PF07915">
    <property type="entry name" value="PRKCSH"/>
    <property type="match status" value="1"/>
</dbReference>
<feature type="region of interest" description="Disordered" evidence="11">
    <location>
        <begin position="281"/>
        <end position="319"/>
    </location>
</feature>
<comment type="subunit">
    <text evidence="9">Component of the HRD1 complex, which comprises at least SYNV1/HRD1, DERL1/2, FAM8A1, HERPUD1/HERP, OS9, SEL1L and UBE2J1. FAM8A1 is stabilized by interaction with SYNV1, which prevents its proteasomal degradation. OS9 and UBE2J1 recruitment to the complex may be mediated by SEL1L. Through this complex, may interact with ERLEC1 and HSPA5. Interacts (via C-terminus) with CPNE6 (via second C2 domain); this interaction occurs in a calcium-dependent manner in vitro. Interacts with CREB3.</text>
</comment>
<feature type="compositionally biased region" description="Basic and acidic residues" evidence="11">
    <location>
        <begin position="395"/>
        <end position="409"/>
    </location>
</feature>
<name>A0A6P8QZF4_GEOSA</name>
<dbReference type="Gene3D" id="2.70.130.10">
    <property type="entry name" value="Mannose-6-phosphate receptor binding domain"/>
    <property type="match status" value="1"/>
</dbReference>
<dbReference type="GeneID" id="117357034"/>
<evidence type="ECO:0000256" key="6">
    <source>
        <dbReference type="ARBA" id="ARBA00023157"/>
    </source>
</evidence>
<comment type="similarity">
    <text evidence="2 10">Belongs to the OS-9 family.</text>
</comment>
<feature type="compositionally biased region" description="Acidic residues" evidence="11">
    <location>
        <begin position="343"/>
        <end position="357"/>
    </location>
</feature>
<dbReference type="CTD" id="10956"/>
<dbReference type="FunFam" id="2.70.130.10:FF:000002">
    <property type="entry name" value="protein OS-9 isoform X1"/>
    <property type="match status" value="1"/>
</dbReference>
<keyword evidence="12" id="KW-0472">Membrane</keyword>
<accession>A0A6P8QZF4</accession>
<evidence type="ECO:0000256" key="8">
    <source>
        <dbReference type="ARBA" id="ARBA00053710"/>
    </source>
</evidence>
<dbReference type="InterPro" id="IPR045149">
    <property type="entry name" value="OS-9-like"/>
</dbReference>
<keyword evidence="7" id="KW-0325">Glycoprotein</keyword>
<feature type="compositionally biased region" description="Basic and acidic residues" evidence="11">
    <location>
        <begin position="417"/>
        <end position="429"/>
    </location>
</feature>
<dbReference type="RefSeq" id="XP_033793048.1">
    <property type="nucleotide sequence ID" value="XM_033937157.1"/>
</dbReference>
<protein>
    <recommendedName>
        <fullName evidence="10">Endoplasmic reticulum lectin</fullName>
    </recommendedName>
    <alternativeName>
        <fullName evidence="10">Protein OS-9</fullName>
    </alternativeName>
</protein>
<dbReference type="GO" id="GO:0030970">
    <property type="term" value="P:retrograde protein transport, ER to cytosol"/>
    <property type="evidence" value="ECO:0007669"/>
    <property type="project" value="TreeGrafter"/>
</dbReference>
<evidence type="ECO:0000256" key="7">
    <source>
        <dbReference type="ARBA" id="ARBA00023180"/>
    </source>
</evidence>
<feature type="region of interest" description="Disordered" evidence="11">
    <location>
        <begin position="562"/>
        <end position="581"/>
    </location>
</feature>
<dbReference type="InterPro" id="IPR012913">
    <property type="entry name" value="OS9-like_dom"/>
</dbReference>
<dbReference type="FunCoup" id="A0A6P8QZF4">
    <property type="interactions" value="1275"/>
</dbReference>
<dbReference type="AlphaFoldDB" id="A0A6P8QZF4"/>
<evidence type="ECO:0000256" key="2">
    <source>
        <dbReference type="ARBA" id="ARBA00009918"/>
    </source>
</evidence>
<organism evidence="14 15">
    <name type="scientific">Geotrypetes seraphini</name>
    <name type="common">Gaboon caecilian</name>
    <name type="synonym">Caecilia seraphini</name>
    <dbReference type="NCBI Taxonomy" id="260995"/>
    <lineage>
        <taxon>Eukaryota</taxon>
        <taxon>Metazoa</taxon>
        <taxon>Chordata</taxon>
        <taxon>Craniata</taxon>
        <taxon>Vertebrata</taxon>
        <taxon>Euteleostomi</taxon>
        <taxon>Amphibia</taxon>
        <taxon>Gymnophiona</taxon>
        <taxon>Geotrypetes</taxon>
    </lineage>
</organism>
<gene>
    <name evidence="15" type="primary">OS9</name>
</gene>
<evidence type="ECO:0000256" key="11">
    <source>
        <dbReference type="SAM" id="MobiDB-lite"/>
    </source>
</evidence>
<dbReference type="PROSITE" id="PS51914">
    <property type="entry name" value="MRH"/>
    <property type="match status" value="1"/>
</dbReference>
<evidence type="ECO:0000256" key="5">
    <source>
        <dbReference type="ARBA" id="ARBA00022824"/>
    </source>
</evidence>
<evidence type="ECO:0000256" key="9">
    <source>
        <dbReference type="ARBA" id="ARBA00066177"/>
    </source>
</evidence>
<evidence type="ECO:0000256" key="1">
    <source>
        <dbReference type="ARBA" id="ARBA00004319"/>
    </source>
</evidence>
<evidence type="ECO:0000256" key="10">
    <source>
        <dbReference type="RuleBase" id="RU369099"/>
    </source>
</evidence>
<feature type="compositionally biased region" description="Basic and acidic residues" evidence="11">
    <location>
        <begin position="566"/>
        <end position="581"/>
    </location>
</feature>
<comment type="function">
    <text evidence="10">Lectin involved in the quality control of the secretory pathway. As a member of the endoplasmic reticulum-associated degradation lumenal (ERAD-L) surveillance system, targets misfolded endoplasmic reticulum lumenal glycoproteins for degradation.</text>
</comment>
<comment type="function">
    <text evidence="8">Lectin component of the HRD1 complex, which functions in endoplasmic reticulum (ER) quality control and ER-associated degradation (ERAD). Specifically recognizes and binds improperly folded glycoproteins as well as hyperglycosylated proteins, retain them in the ER, and transfers them to the ubiquitination machinery and promote their degradation. Possible targets include TRPV4 as well as hyperglycosylated HSP90B1.</text>
</comment>
<feature type="transmembrane region" description="Helical" evidence="12">
    <location>
        <begin position="7"/>
        <end position="31"/>
    </location>
</feature>
<keyword evidence="6" id="KW-1015">Disulfide bond</keyword>
<evidence type="ECO:0000313" key="14">
    <source>
        <dbReference type="Proteomes" id="UP000515159"/>
    </source>
</evidence>
<feature type="domain" description="MRH" evidence="13">
    <location>
        <begin position="108"/>
        <end position="227"/>
    </location>
</feature>
<dbReference type="InterPro" id="IPR009011">
    <property type="entry name" value="Man6P_isomerase_rcpt-bd_dom_sf"/>
</dbReference>
<dbReference type="Proteomes" id="UP000515159">
    <property type="component" value="Chromosome 3"/>
</dbReference>
<dbReference type="OrthoDB" id="448954at2759"/>
<dbReference type="PANTHER" id="PTHR15414:SF5">
    <property type="entry name" value="PROTEIN OS-9"/>
    <property type="match status" value="1"/>
</dbReference>
<dbReference type="GO" id="GO:0030246">
    <property type="term" value="F:carbohydrate binding"/>
    <property type="evidence" value="ECO:0007669"/>
    <property type="project" value="UniProtKB-UniRule"/>
</dbReference>
<evidence type="ECO:0000256" key="4">
    <source>
        <dbReference type="ARBA" id="ARBA00022734"/>
    </source>
</evidence>